<proteinExistence type="predicted"/>
<dbReference type="InterPro" id="IPR022742">
    <property type="entry name" value="Hydrolase_4"/>
</dbReference>
<evidence type="ECO:0000313" key="2">
    <source>
        <dbReference type="EMBL" id="KRL61384.1"/>
    </source>
</evidence>
<dbReference type="Pfam" id="PF12146">
    <property type="entry name" value="Hydrolase_4"/>
    <property type="match status" value="1"/>
</dbReference>
<dbReference type="EMBL" id="AZEX01000020">
    <property type="protein sequence ID" value="KRL61384.1"/>
    <property type="molecule type" value="Genomic_DNA"/>
</dbReference>
<dbReference type="SUPFAM" id="SSF53474">
    <property type="entry name" value="alpha/beta-Hydrolases"/>
    <property type="match status" value="1"/>
</dbReference>
<dbReference type="PANTHER" id="PTHR11614">
    <property type="entry name" value="PHOSPHOLIPASE-RELATED"/>
    <property type="match status" value="1"/>
</dbReference>
<evidence type="ECO:0000313" key="3">
    <source>
        <dbReference type="Proteomes" id="UP000051264"/>
    </source>
</evidence>
<dbReference type="eggNOG" id="COG2267">
    <property type="taxonomic scope" value="Bacteria"/>
</dbReference>
<dbReference type="Gene3D" id="3.40.50.1820">
    <property type="entry name" value="alpha/beta hydrolase"/>
    <property type="match status" value="1"/>
</dbReference>
<protein>
    <recommendedName>
        <fullName evidence="1">Serine aminopeptidase S33 domain-containing protein</fullName>
    </recommendedName>
</protein>
<dbReference type="InterPro" id="IPR029058">
    <property type="entry name" value="AB_hydrolase_fold"/>
</dbReference>
<dbReference type="OrthoDB" id="9806902at2"/>
<gene>
    <name evidence="2" type="ORF">FC69_GL000789</name>
</gene>
<dbReference type="PATRIC" id="fig|1423747.3.peg.804"/>
<feature type="domain" description="Serine aminopeptidase S33" evidence="1">
    <location>
        <begin position="26"/>
        <end position="285"/>
    </location>
</feature>
<organism evidence="2 3">
    <name type="scientific">Latilactobacillus fuchuensis DSM 14340 = JCM 11249</name>
    <dbReference type="NCBI Taxonomy" id="1423747"/>
    <lineage>
        <taxon>Bacteria</taxon>
        <taxon>Bacillati</taxon>
        <taxon>Bacillota</taxon>
        <taxon>Bacilli</taxon>
        <taxon>Lactobacillales</taxon>
        <taxon>Lactobacillaceae</taxon>
        <taxon>Latilactobacillus</taxon>
    </lineage>
</organism>
<evidence type="ECO:0000259" key="1">
    <source>
        <dbReference type="Pfam" id="PF12146"/>
    </source>
</evidence>
<reference evidence="2 3" key="1">
    <citation type="journal article" date="2015" name="Genome Announc.">
        <title>Expanding the biotechnology potential of lactobacilli through comparative genomics of 213 strains and associated genera.</title>
        <authorList>
            <person name="Sun Z."/>
            <person name="Harris H.M."/>
            <person name="McCann A."/>
            <person name="Guo C."/>
            <person name="Argimon S."/>
            <person name="Zhang W."/>
            <person name="Yang X."/>
            <person name="Jeffery I.B."/>
            <person name="Cooney J.C."/>
            <person name="Kagawa T.F."/>
            <person name="Liu W."/>
            <person name="Song Y."/>
            <person name="Salvetti E."/>
            <person name="Wrobel A."/>
            <person name="Rasinkangas P."/>
            <person name="Parkhill J."/>
            <person name="Rea M.C."/>
            <person name="O'Sullivan O."/>
            <person name="Ritari J."/>
            <person name="Douillard F.P."/>
            <person name="Paul Ross R."/>
            <person name="Yang R."/>
            <person name="Briner A.E."/>
            <person name="Felis G.E."/>
            <person name="de Vos W.M."/>
            <person name="Barrangou R."/>
            <person name="Klaenhammer T.R."/>
            <person name="Caufield P.W."/>
            <person name="Cui Y."/>
            <person name="Zhang H."/>
            <person name="O'Toole P.W."/>
        </authorList>
    </citation>
    <scope>NUCLEOTIDE SEQUENCE [LARGE SCALE GENOMIC DNA]</scope>
    <source>
        <strain evidence="2 3">DSM 14340</strain>
    </source>
</reference>
<name>A0A0R1S5D7_9LACO</name>
<dbReference type="Proteomes" id="UP000051264">
    <property type="component" value="Unassembled WGS sequence"/>
</dbReference>
<sequence length="303" mass="33490">MHVFKINSTKSDVELHTVLWEPTDQTPVGILQIITGMAEYIERYTPLADYLTAQGWVVIGHDHLGQGHSVQSLSELGYFGQDGAATLLADSLKIGEFAQERYPELPLCVLGHSMGSMLATQYLKQASSRLSGVIFIGVIDVPAVLKVGLPVIRLIAKKAPHKPGNVLNRLAFGIYPQKFDRRRPFSWLSYNLDNVSAYEQNPLCGYTFTNNGFATLFTIAQQSRQTDWFATNQTFPMLVLSGQDDPAGGNGRRARQLTSQFNQAQLTAATVQILPHTAHEILQETTAPITFQKIASWLSIITS</sequence>
<comment type="caution">
    <text evidence="2">The sequence shown here is derived from an EMBL/GenBank/DDBJ whole genome shotgun (WGS) entry which is preliminary data.</text>
</comment>
<dbReference type="STRING" id="1423747.FC69_GL000789"/>
<accession>A0A0R1S5D7</accession>
<dbReference type="InterPro" id="IPR051044">
    <property type="entry name" value="MAG_DAG_Lipase"/>
</dbReference>
<dbReference type="RefSeq" id="WP_025083156.1">
    <property type="nucleotide sequence ID" value="NZ_AZEX01000020.1"/>
</dbReference>
<dbReference type="AlphaFoldDB" id="A0A0R1S5D7"/>